<dbReference type="KEGG" id="dvn:HQ394_00880"/>
<dbReference type="InterPro" id="IPR027379">
    <property type="entry name" value="CLS_N"/>
</dbReference>
<evidence type="ECO:0000259" key="7">
    <source>
        <dbReference type="Pfam" id="PF13396"/>
    </source>
</evidence>
<keyword evidence="3 6" id="KW-0812">Transmembrane</keyword>
<sequence length="65" mass="6654">MGLDIGGGIIGLIVLALDVWAIINVIGSSVSLVAKILWILAILVLPIIGLIAWLIAGPRKGVVTA</sequence>
<accession>A0A7H1MXJ7</accession>
<proteinExistence type="predicted"/>
<evidence type="ECO:0000256" key="3">
    <source>
        <dbReference type="ARBA" id="ARBA00022692"/>
    </source>
</evidence>
<gene>
    <name evidence="8" type="ORF">HQ394_00880</name>
</gene>
<feature type="transmembrane region" description="Helical" evidence="6">
    <location>
        <begin position="7"/>
        <end position="30"/>
    </location>
</feature>
<dbReference type="Pfam" id="PF13396">
    <property type="entry name" value="PLDc_N"/>
    <property type="match status" value="1"/>
</dbReference>
<evidence type="ECO:0000313" key="8">
    <source>
        <dbReference type="EMBL" id="QNT68183.1"/>
    </source>
</evidence>
<feature type="transmembrane region" description="Helical" evidence="6">
    <location>
        <begin position="36"/>
        <end position="56"/>
    </location>
</feature>
<dbReference type="GO" id="GO:0005886">
    <property type="term" value="C:plasma membrane"/>
    <property type="evidence" value="ECO:0007669"/>
    <property type="project" value="UniProtKB-SubCell"/>
</dbReference>
<keyword evidence="4 6" id="KW-1133">Transmembrane helix</keyword>
<organism evidence="8 9">
    <name type="scientific">Defluviicoccus vanus</name>
    <dbReference type="NCBI Taxonomy" id="111831"/>
    <lineage>
        <taxon>Bacteria</taxon>
        <taxon>Pseudomonadati</taxon>
        <taxon>Pseudomonadota</taxon>
        <taxon>Alphaproteobacteria</taxon>
        <taxon>Rhodospirillales</taxon>
        <taxon>Rhodospirillaceae</taxon>
        <taxon>Defluviicoccus</taxon>
    </lineage>
</organism>
<dbReference type="RefSeq" id="WP_190261625.1">
    <property type="nucleotide sequence ID" value="NZ_CP053923.1"/>
</dbReference>
<evidence type="ECO:0000256" key="6">
    <source>
        <dbReference type="SAM" id="Phobius"/>
    </source>
</evidence>
<dbReference type="EMBL" id="CP053923">
    <property type="protein sequence ID" value="QNT68183.1"/>
    <property type="molecule type" value="Genomic_DNA"/>
</dbReference>
<protein>
    <submittedName>
        <fullName evidence="8">PLDc N-terminal domain-containing protein</fullName>
    </submittedName>
</protein>
<evidence type="ECO:0000256" key="1">
    <source>
        <dbReference type="ARBA" id="ARBA00004651"/>
    </source>
</evidence>
<comment type="subcellular location">
    <subcellularLocation>
        <location evidence="1">Cell membrane</location>
        <topology evidence="1">Multi-pass membrane protein</topology>
    </subcellularLocation>
</comment>
<evidence type="ECO:0000256" key="5">
    <source>
        <dbReference type="ARBA" id="ARBA00023136"/>
    </source>
</evidence>
<evidence type="ECO:0000256" key="4">
    <source>
        <dbReference type="ARBA" id="ARBA00022989"/>
    </source>
</evidence>
<evidence type="ECO:0000256" key="2">
    <source>
        <dbReference type="ARBA" id="ARBA00022475"/>
    </source>
</evidence>
<keyword evidence="5 6" id="KW-0472">Membrane</keyword>
<keyword evidence="9" id="KW-1185">Reference proteome</keyword>
<dbReference type="AlphaFoldDB" id="A0A7H1MXJ7"/>
<evidence type="ECO:0000313" key="9">
    <source>
        <dbReference type="Proteomes" id="UP000516369"/>
    </source>
</evidence>
<feature type="domain" description="Cardiolipin synthase N-terminal" evidence="7">
    <location>
        <begin position="16"/>
        <end position="58"/>
    </location>
</feature>
<reference evidence="8 9" key="1">
    <citation type="submission" date="2020-05" db="EMBL/GenBank/DDBJ databases">
        <title>Complete closed genome sequence of Defluviicoccus vanus.</title>
        <authorList>
            <person name="Bessarab I."/>
            <person name="Arumugam K."/>
            <person name="Maszenan A.M."/>
            <person name="Seviour R.J."/>
            <person name="Williams R.B."/>
        </authorList>
    </citation>
    <scope>NUCLEOTIDE SEQUENCE [LARGE SCALE GENOMIC DNA]</scope>
    <source>
        <strain evidence="8 9">Ben 114</strain>
    </source>
</reference>
<name>A0A7H1MXJ7_9PROT</name>
<keyword evidence="2" id="KW-1003">Cell membrane</keyword>
<dbReference type="Proteomes" id="UP000516369">
    <property type="component" value="Chromosome"/>
</dbReference>